<feature type="region of interest" description="Disordered" evidence="1">
    <location>
        <begin position="1"/>
        <end position="91"/>
    </location>
</feature>
<feature type="compositionally biased region" description="Basic residues" evidence="1">
    <location>
        <begin position="12"/>
        <end position="52"/>
    </location>
</feature>
<dbReference type="AlphaFoldDB" id="W6K081"/>
<accession>W6K081</accession>
<comment type="caution">
    <text evidence="2">The sequence shown here is derived from an EMBL/GenBank/DDBJ whole genome shotgun (WGS) entry which is preliminary data.</text>
</comment>
<evidence type="ECO:0000256" key="1">
    <source>
        <dbReference type="SAM" id="MobiDB-lite"/>
    </source>
</evidence>
<proteinExistence type="predicted"/>
<name>W6K081_9MICO</name>
<evidence type="ECO:0000313" key="2">
    <source>
        <dbReference type="EMBL" id="CCH71729.1"/>
    </source>
</evidence>
<reference evidence="2 3" key="1">
    <citation type="journal article" date="2013" name="ISME J.">
        <title>A metabolic model for members of the genus Tetrasphaera involved in enhanced biological phosphorus removal.</title>
        <authorList>
            <person name="Kristiansen R."/>
            <person name="Nguyen H.T.T."/>
            <person name="Saunders A.M."/>
            <person name="Nielsen J.L."/>
            <person name="Wimmer R."/>
            <person name="Le V.Q."/>
            <person name="McIlroy S.J."/>
            <person name="Petrovski S."/>
            <person name="Seviour R.J."/>
            <person name="Calteau A."/>
            <person name="Nielsen K.L."/>
            <person name="Nielsen P.H."/>
        </authorList>
    </citation>
    <scope>NUCLEOTIDE SEQUENCE [LARGE SCALE GENOMIC DNA]</scope>
    <source>
        <strain evidence="2 3">Ben110</strain>
    </source>
</reference>
<keyword evidence="3" id="KW-1185">Reference proteome</keyword>
<dbReference type="Proteomes" id="UP000035763">
    <property type="component" value="Unassembled WGS sequence"/>
</dbReference>
<organism evidence="2 3">
    <name type="scientific">Nostocoides australiense Ben110</name>
    <dbReference type="NCBI Taxonomy" id="1193182"/>
    <lineage>
        <taxon>Bacteria</taxon>
        <taxon>Bacillati</taxon>
        <taxon>Actinomycetota</taxon>
        <taxon>Actinomycetes</taxon>
        <taxon>Micrococcales</taxon>
        <taxon>Intrasporangiaceae</taxon>
        <taxon>Nostocoides</taxon>
    </lineage>
</organism>
<sequence>MAEGDGRGVPRAGHRLVRSRPFRWHSPAHTRVRGRSGHRDRSRTRLPGRRRPGSLDLGRDLVVSQASAPCRGEPEPGTAPFHHRRDPSGIEDFFRGQRDYLTSGPAGHLPDPQRLAAVPGADLRRVVGPPLTARNERPNRVNIGAVPQAVDACRGAAYFAQIAPYVA</sequence>
<dbReference type="EMBL" id="CAJA01000011">
    <property type="protein sequence ID" value="CCH71729.1"/>
    <property type="molecule type" value="Genomic_DNA"/>
</dbReference>
<protein>
    <submittedName>
        <fullName evidence="2">Uncharacterized protein</fullName>
    </submittedName>
</protein>
<evidence type="ECO:0000313" key="3">
    <source>
        <dbReference type="Proteomes" id="UP000035763"/>
    </source>
</evidence>
<gene>
    <name evidence="2" type="ORF">BN11_1080004</name>
</gene>